<feature type="compositionally biased region" description="Basic and acidic residues" evidence="1">
    <location>
        <begin position="26"/>
        <end position="56"/>
    </location>
</feature>
<organism evidence="2 3">
    <name type="scientific">Petrolisthes manimaculis</name>
    <dbReference type="NCBI Taxonomy" id="1843537"/>
    <lineage>
        <taxon>Eukaryota</taxon>
        <taxon>Metazoa</taxon>
        <taxon>Ecdysozoa</taxon>
        <taxon>Arthropoda</taxon>
        <taxon>Crustacea</taxon>
        <taxon>Multicrustacea</taxon>
        <taxon>Malacostraca</taxon>
        <taxon>Eumalacostraca</taxon>
        <taxon>Eucarida</taxon>
        <taxon>Decapoda</taxon>
        <taxon>Pleocyemata</taxon>
        <taxon>Anomura</taxon>
        <taxon>Galatheoidea</taxon>
        <taxon>Porcellanidae</taxon>
        <taxon>Petrolisthes</taxon>
    </lineage>
</organism>
<protein>
    <submittedName>
        <fullName evidence="2">Uncharacterized protein</fullName>
    </submittedName>
</protein>
<evidence type="ECO:0000313" key="3">
    <source>
        <dbReference type="Proteomes" id="UP001292094"/>
    </source>
</evidence>
<proteinExistence type="predicted"/>
<reference evidence="2" key="1">
    <citation type="submission" date="2023-11" db="EMBL/GenBank/DDBJ databases">
        <title>Genome assemblies of two species of porcelain crab, Petrolisthes cinctipes and Petrolisthes manimaculis (Anomura: Porcellanidae).</title>
        <authorList>
            <person name="Angst P."/>
        </authorList>
    </citation>
    <scope>NUCLEOTIDE SEQUENCE</scope>
    <source>
        <strain evidence="2">PB745_02</strain>
        <tissue evidence="2">Gill</tissue>
    </source>
</reference>
<evidence type="ECO:0000313" key="2">
    <source>
        <dbReference type="EMBL" id="KAK4312480.1"/>
    </source>
</evidence>
<gene>
    <name evidence="2" type="ORF">Pmani_016072</name>
</gene>
<name>A0AAE1PPP9_9EUCA</name>
<dbReference type="Proteomes" id="UP001292094">
    <property type="component" value="Unassembled WGS sequence"/>
</dbReference>
<evidence type="ECO:0000256" key="1">
    <source>
        <dbReference type="SAM" id="MobiDB-lite"/>
    </source>
</evidence>
<accession>A0AAE1PPP9</accession>
<dbReference type="EMBL" id="JAWZYT010001408">
    <property type="protein sequence ID" value="KAK4312480.1"/>
    <property type="molecule type" value="Genomic_DNA"/>
</dbReference>
<comment type="caution">
    <text evidence="2">The sequence shown here is derived from an EMBL/GenBank/DDBJ whole genome shotgun (WGS) entry which is preliminary data.</text>
</comment>
<dbReference type="AlphaFoldDB" id="A0AAE1PPP9"/>
<feature type="region of interest" description="Disordered" evidence="1">
    <location>
        <begin position="26"/>
        <end position="86"/>
    </location>
</feature>
<keyword evidence="3" id="KW-1185">Reference proteome</keyword>
<sequence length="86" mass="9672">MARETGWVFSVRTAGLMSGQLRVKGERMKSDNSKVKVEDKKEGRAWGEKVGRKESGEDGEEEKWGGWGGRKVGRMGRKKSGEDRGW</sequence>